<protein>
    <submittedName>
        <fullName evidence="2">Glycosyltransferase family 2 protein</fullName>
    </submittedName>
</protein>
<dbReference type="AlphaFoldDB" id="A0A895YDH7"/>
<dbReference type="InterPro" id="IPR029044">
    <property type="entry name" value="Nucleotide-diphossugar_trans"/>
</dbReference>
<evidence type="ECO:0000313" key="2">
    <source>
        <dbReference type="EMBL" id="QSB14245.1"/>
    </source>
</evidence>
<sequence>MSLLTSTLRLLHSGSPQTRTGAGELPPPGAPPPWRRLLPVALLGLLVATLLVGARMGAPDEFDPIGPFVVGHHTGIDAELRERGLPVAPADQLSQYGYDGQWFLGQALDPLLRTDIATTFDAPRYRALRVMLPAAGWLLGAGQPGAIPYALLLVGALSVALGCAATGRIAAAYGRARWWGLSFAAIPGVVVGVAYGTAEPLGLALAALGISLALERRALLAGLAFAGAALTKENYLAFALIAAGFVVVHGYLSGTRGWWRAAIALAAPGAALLAAWWLYVAAALPPDNNPHGTFSRFSPPLVGWFELLASIGQGVFTADGPMADWPGASTLIATLLLLLAAVGVAGWQRASLPAYLALGWGLYGLVIAGFLLERFLSAQRALGPAVLAAIVLLCTARYPRTPDLAGRVLRRARRELAGLRRTTLRTRGGPSVTATQWPHRPLPRRLRLTDPAAALPAAGGGVALRVADPTALVQLAAAGLITGELRRLNLRMTTAGDIALAGLRPPRPGRHSRRFSWRRHGRYGLRVDLAWSRPYPAAQAMSDLLAAVTRARAWDQTSGPVYALDRSGWHRGADSWPQGRLVAAANPPDYDDRGRPLGPFLPAEPPPADPPLPLVAAVANPYGRRLVGAATRYRLTGFSLSDRRDRRLVDLRRPDQLPAALLRGTLDKYAVVSVTGPVPADPFLAHGLRTLAACGMVFASTDPAVRARLAGLALTVVESPDQVADLPGYQLSVAAARRMAITGDAALRRTALGGDGAVPLPTVTAVVASKRPDDLPSCLRYLAAQRYPALEVVVGLHGYDISQQTRRAWGELLPGRLRLLSFADDLPFGAVLGQLSRAADGELLTKLDDDDHYGPDHLTDLVIAWHSSGADLTAKGARFVYLPERGETIDRAWAAPEVCDVTPAGGAMLLSRSTLQQVGGWSHAPKHVDADLLARVRAAGGVTYRTHGLEYVYVRRSAGHTFVTPLAELLAHGERAYPGLPTELMPGHGDGSRPGSR</sequence>
<dbReference type="KEGG" id="nhy:JQS43_22465"/>
<reference evidence="2" key="1">
    <citation type="submission" date="2021-02" db="EMBL/GenBank/DDBJ databases">
        <title>Natrosporangium hydrolyticum gen. nov., sp. nov, a haloalkaliphilic actinobacterium from a soda solonchak soil.</title>
        <authorList>
            <person name="Sorokin D.Y."/>
            <person name="Khijniak T.V."/>
            <person name="Zakharycheva A.P."/>
            <person name="Boueva O.V."/>
            <person name="Ariskina E.V."/>
            <person name="Hahnke R.L."/>
            <person name="Bunk B."/>
            <person name="Sproer C."/>
            <person name="Schumann P."/>
            <person name="Evtushenko L.I."/>
            <person name="Kublanov I.V."/>
        </authorList>
    </citation>
    <scope>NUCLEOTIDE SEQUENCE</scope>
    <source>
        <strain evidence="2">DSM 106523</strain>
    </source>
</reference>
<dbReference type="RefSeq" id="WP_239676365.1">
    <property type="nucleotide sequence ID" value="NZ_CP070499.1"/>
</dbReference>
<organism evidence="2 3">
    <name type="scientific">Natronosporangium hydrolyticum</name>
    <dbReference type="NCBI Taxonomy" id="2811111"/>
    <lineage>
        <taxon>Bacteria</taxon>
        <taxon>Bacillati</taxon>
        <taxon>Actinomycetota</taxon>
        <taxon>Actinomycetes</taxon>
        <taxon>Micromonosporales</taxon>
        <taxon>Micromonosporaceae</taxon>
        <taxon>Natronosporangium</taxon>
    </lineage>
</organism>
<keyword evidence="3" id="KW-1185">Reference proteome</keyword>
<dbReference type="CDD" id="cd00761">
    <property type="entry name" value="Glyco_tranf_GTA_type"/>
    <property type="match status" value="1"/>
</dbReference>
<feature type="transmembrane region" description="Helical" evidence="1">
    <location>
        <begin position="354"/>
        <end position="372"/>
    </location>
</feature>
<evidence type="ECO:0000313" key="3">
    <source>
        <dbReference type="Proteomes" id="UP000662857"/>
    </source>
</evidence>
<gene>
    <name evidence="2" type="ORF">JQS43_22465</name>
</gene>
<keyword evidence="1" id="KW-0812">Transmembrane</keyword>
<dbReference type="Proteomes" id="UP000662857">
    <property type="component" value="Chromosome"/>
</dbReference>
<proteinExistence type="predicted"/>
<dbReference type="EMBL" id="CP070499">
    <property type="protein sequence ID" value="QSB14245.1"/>
    <property type="molecule type" value="Genomic_DNA"/>
</dbReference>
<feature type="transmembrane region" description="Helical" evidence="1">
    <location>
        <begin position="330"/>
        <end position="347"/>
    </location>
</feature>
<keyword evidence="1" id="KW-1133">Transmembrane helix</keyword>
<feature type="transmembrane region" description="Helical" evidence="1">
    <location>
        <begin position="146"/>
        <end position="166"/>
    </location>
</feature>
<keyword evidence="1" id="KW-0472">Membrane</keyword>
<evidence type="ECO:0000256" key="1">
    <source>
        <dbReference type="SAM" id="Phobius"/>
    </source>
</evidence>
<feature type="transmembrane region" description="Helical" evidence="1">
    <location>
        <begin position="178"/>
        <end position="198"/>
    </location>
</feature>
<feature type="transmembrane region" description="Helical" evidence="1">
    <location>
        <begin position="37"/>
        <end position="58"/>
    </location>
</feature>
<feature type="transmembrane region" description="Helical" evidence="1">
    <location>
        <begin position="235"/>
        <end position="252"/>
    </location>
</feature>
<dbReference type="Gene3D" id="3.90.550.10">
    <property type="entry name" value="Spore Coat Polysaccharide Biosynthesis Protein SpsA, Chain A"/>
    <property type="match status" value="1"/>
</dbReference>
<name>A0A895YDH7_9ACTN</name>
<accession>A0A895YDH7</accession>
<feature type="transmembrane region" description="Helical" evidence="1">
    <location>
        <begin position="258"/>
        <end position="280"/>
    </location>
</feature>
<dbReference type="SUPFAM" id="SSF53448">
    <property type="entry name" value="Nucleotide-diphospho-sugar transferases"/>
    <property type="match status" value="1"/>
</dbReference>